<feature type="domain" description="Wax synthase" evidence="10">
    <location>
        <begin position="294"/>
        <end position="364"/>
    </location>
</feature>
<dbReference type="GO" id="GO:0016020">
    <property type="term" value="C:membrane"/>
    <property type="evidence" value="ECO:0007669"/>
    <property type="project" value="UniProtKB-SubCell"/>
</dbReference>
<evidence type="ECO:0000256" key="6">
    <source>
        <dbReference type="ARBA" id="ARBA00022989"/>
    </source>
</evidence>
<feature type="compositionally biased region" description="Basic and acidic residues" evidence="8">
    <location>
        <begin position="91"/>
        <end position="103"/>
    </location>
</feature>
<evidence type="ECO:0000259" key="10">
    <source>
        <dbReference type="Pfam" id="PF13813"/>
    </source>
</evidence>
<keyword evidence="4" id="KW-0808">Transferase</keyword>
<keyword evidence="12" id="KW-1185">Reference proteome</keyword>
<dbReference type="Pfam" id="PF13813">
    <property type="entry name" value="MBOAT_2"/>
    <property type="match status" value="1"/>
</dbReference>
<name>A0A218Z016_9HELO</name>
<dbReference type="PANTHER" id="PTHR31595:SF57">
    <property type="entry name" value="OS04G0481900 PROTEIN"/>
    <property type="match status" value="1"/>
</dbReference>
<evidence type="ECO:0000313" key="12">
    <source>
        <dbReference type="Proteomes" id="UP000242519"/>
    </source>
</evidence>
<comment type="pathway">
    <text evidence="2">Secondary metabolite biosynthesis.</text>
</comment>
<dbReference type="AlphaFoldDB" id="A0A218Z016"/>
<evidence type="ECO:0000256" key="4">
    <source>
        <dbReference type="ARBA" id="ARBA00022679"/>
    </source>
</evidence>
<proteinExistence type="inferred from homology"/>
<dbReference type="Proteomes" id="UP000242519">
    <property type="component" value="Unassembled WGS sequence"/>
</dbReference>
<comment type="caution">
    <text evidence="11">The sequence shown here is derived from an EMBL/GenBank/DDBJ whole genome shotgun (WGS) entry which is preliminary data.</text>
</comment>
<comment type="similarity">
    <text evidence="3">Belongs to the wax synthase family.</text>
</comment>
<dbReference type="PANTHER" id="PTHR31595">
    <property type="entry name" value="LONG-CHAIN-ALCOHOL O-FATTY-ACYLTRANSFERASE 3-RELATED"/>
    <property type="match status" value="1"/>
</dbReference>
<feature type="transmembrane region" description="Helical" evidence="9">
    <location>
        <begin position="266"/>
        <end position="288"/>
    </location>
</feature>
<dbReference type="GO" id="GO:0006629">
    <property type="term" value="P:lipid metabolic process"/>
    <property type="evidence" value="ECO:0007669"/>
    <property type="project" value="InterPro"/>
</dbReference>
<evidence type="ECO:0000256" key="2">
    <source>
        <dbReference type="ARBA" id="ARBA00005179"/>
    </source>
</evidence>
<comment type="subcellular location">
    <subcellularLocation>
        <location evidence="1">Membrane</location>
        <topology evidence="1">Multi-pass membrane protein</topology>
    </subcellularLocation>
</comment>
<accession>A0A218Z016</accession>
<sequence>MTSGLKLALGAHVAAHILLHAALLTPPSVLSRVRLATLALPAIWALHLHTWNLGLGYVAAVHALWATELLLFRNPRQDFAVLHSGDPSRPPTEDRKTSASVHRRDDKVDEALENITAAIDETKARARAKSVANGSHRIAWAEPYPQDLWNRFLWVSKLVLSLRYIGWSTSPSQTVLYSSQPPLGSAKSRASFVRQQLFHIGLCIGIMDVANFYQYFDPYFQIDTSIDENFPRRLAGFFARNHLSFLSPRFVRISCLMLQQYSVLSLVGAIPAVLFVSLGALGLVGDFWGRVESWPSIMGSPLAIAHRGLRGLWGATWHQLFRNILVGPGRAVARVLKLPEHSTAAYAIRVAVAFAISSALHSATLPSGVPGISPLRYASFFWVQGACVLYEMALVKAAGRLGLMGPRPDWLELALALARTVWTGFVLYHTVPVVEDELTRVSRILGLRPLYILSLPE</sequence>
<feature type="region of interest" description="Disordered" evidence="8">
    <location>
        <begin position="82"/>
        <end position="103"/>
    </location>
</feature>
<evidence type="ECO:0000313" key="11">
    <source>
        <dbReference type="EMBL" id="OWP00903.1"/>
    </source>
</evidence>
<dbReference type="InterPro" id="IPR044851">
    <property type="entry name" value="Wax_synthase"/>
</dbReference>
<protein>
    <recommendedName>
        <fullName evidence="10">Wax synthase domain-containing protein</fullName>
    </recommendedName>
</protein>
<evidence type="ECO:0000256" key="5">
    <source>
        <dbReference type="ARBA" id="ARBA00022692"/>
    </source>
</evidence>
<dbReference type="OrthoDB" id="1077582at2759"/>
<evidence type="ECO:0000256" key="3">
    <source>
        <dbReference type="ARBA" id="ARBA00007282"/>
    </source>
</evidence>
<evidence type="ECO:0000256" key="8">
    <source>
        <dbReference type="SAM" id="MobiDB-lite"/>
    </source>
</evidence>
<feature type="transmembrane region" description="Helical" evidence="9">
    <location>
        <begin position="55"/>
        <end position="72"/>
    </location>
</feature>
<evidence type="ECO:0000256" key="7">
    <source>
        <dbReference type="ARBA" id="ARBA00023136"/>
    </source>
</evidence>
<evidence type="ECO:0000256" key="1">
    <source>
        <dbReference type="ARBA" id="ARBA00004141"/>
    </source>
</evidence>
<keyword evidence="6 9" id="KW-1133">Transmembrane helix</keyword>
<dbReference type="InParanoid" id="A0A218Z016"/>
<organism evidence="11 12">
    <name type="scientific">Diplocarpon coronariae</name>
    <dbReference type="NCBI Taxonomy" id="2795749"/>
    <lineage>
        <taxon>Eukaryota</taxon>
        <taxon>Fungi</taxon>
        <taxon>Dikarya</taxon>
        <taxon>Ascomycota</taxon>
        <taxon>Pezizomycotina</taxon>
        <taxon>Leotiomycetes</taxon>
        <taxon>Helotiales</taxon>
        <taxon>Drepanopezizaceae</taxon>
        <taxon>Diplocarpon</taxon>
    </lineage>
</organism>
<keyword evidence="5 9" id="KW-0812">Transmembrane</keyword>
<reference evidence="11 12" key="1">
    <citation type="submission" date="2017-04" db="EMBL/GenBank/DDBJ databases">
        <title>Draft genome sequence of Marssonina coronaria NL1: causal agent of apple blotch.</title>
        <authorList>
            <person name="Cheng Q."/>
        </authorList>
    </citation>
    <scope>NUCLEOTIDE SEQUENCE [LARGE SCALE GENOMIC DNA]</scope>
    <source>
        <strain evidence="11 12">NL1</strain>
    </source>
</reference>
<evidence type="ECO:0000256" key="9">
    <source>
        <dbReference type="SAM" id="Phobius"/>
    </source>
</evidence>
<dbReference type="EMBL" id="MZNU01000299">
    <property type="protein sequence ID" value="OWP00903.1"/>
    <property type="molecule type" value="Genomic_DNA"/>
</dbReference>
<dbReference type="GO" id="GO:0008374">
    <property type="term" value="F:O-acyltransferase activity"/>
    <property type="evidence" value="ECO:0007669"/>
    <property type="project" value="InterPro"/>
</dbReference>
<gene>
    <name evidence="11" type="ORF">B2J93_3363</name>
</gene>
<keyword evidence="7 9" id="KW-0472">Membrane</keyword>
<dbReference type="InterPro" id="IPR032805">
    <property type="entry name" value="Wax_synthase_dom"/>
</dbReference>